<organism evidence="2 3">
    <name type="scientific">Aspergillus pseudocaelatus</name>
    <dbReference type="NCBI Taxonomy" id="1825620"/>
    <lineage>
        <taxon>Eukaryota</taxon>
        <taxon>Fungi</taxon>
        <taxon>Dikarya</taxon>
        <taxon>Ascomycota</taxon>
        <taxon>Pezizomycotina</taxon>
        <taxon>Eurotiomycetes</taxon>
        <taxon>Eurotiomycetidae</taxon>
        <taxon>Eurotiales</taxon>
        <taxon>Aspergillaceae</taxon>
        <taxon>Aspergillus</taxon>
        <taxon>Aspergillus subgen. Circumdati</taxon>
    </lineage>
</organism>
<proteinExistence type="predicted"/>
<evidence type="ECO:0000256" key="1">
    <source>
        <dbReference type="SAM" id="Phobius"/>
    </source>
</evidence>
<evidence type="ECO:0000313" key="3">
    <source>
        <dbReference type="Proteomes" id="UP000325395"/>
    </source>
</evidence>
<accession>A0ABQ6W9G7</accession>
<keyword evidence="1" id="KW-0472">Membrane</keyword>
<keyword evidence="3" id="KW-1185">Reference proteome</keyword>
<keyword evidence="1" id="KW-1133">Transmembrane helix</keyword>
<protein>
    <submittedName>
        <fullName evidence="2">Uncharacterized protein</fullName>
    </submittedName>
</protein>
<sequence length="64" mass="7698">MYVRVSMYDWNRNTDEINLQYPFRLFIFLLWSWRIVNMGLNGCIASACLCVMLPLYLHNTYLSN</sequence>
<feature type="transmembrane region" description="Helical" evidence="1">
    <location>
        <begin position="35"/>
        <end position="57"/>
    </location>
</feature>
<reference evidence="2 3" key="1">
    <citation type="submission" date="2019-04" db="EMBL/GenBank/DDBJ databases">
        <authorList>
            <consortium name="DOE Joint Genome Institute"/>
            <person name="Mondo S."/>
            <person name="Kjaerbolling I."/>
            <person name="Vesth T."/>
            <person name="Frisvad J.C."/>
            <person name="Nybo J.L."/>
            <person name="Theobald S."/>
            <person name="Kildgaard S."/>
            <person name="Isbrandt T."/>
            <person name="Kuo A."/>
            <person name="Sato A."/>
            <person name="Lyhne E.K."/>
            <person name="Kogle M.E."/>
            <person name="Wiebenga A."/>
            <person name="Kun R.S."/>
            <person name="Lubbers R.J."/>
            <person name="Makela M.R."/>
            <person name="Barry K."/>
            <person name="Chovatia M."/>
            <person name="Clum A."/>
            <person name="Daum C."/>
            <person name="Haridas S."/>
            <person name="He G."/>
            <person name="LaButti K."/>
            <person name="Lipzen A."/>
            <person name="Riley R."/>
            <person name="Salamov A."/>
            <person name="Simmons B.A."/>
            <person name="Magnuson J.K."/>
            <person name="Henrissat B."/>
            <person name="Mortensen U.H."/>
            <person name="Larsen T.O."/>
            <person name="Devries R.P."/>
            <person name="Grigoriev I.V."/>
            <person name="Machida M."/>
            <person name="Baker S.E."/>
            <person name="Andersen M.R."/>
            <person name="Cantor M.N."/>
            <person name="Hua S.X."/>
        </authorList>
    </citation>
    <scope>NUCLEOTIDE SEQUENCE [LARGE SCALE GENOMIC DNA]</scope>
    <source>
        <strain evidence="2 3">CBS 117616</strain>
    </source>
</reference>
<evidence type="ECO:0000313" key="2">
    <source>
        <dbReference type="EMBL" id="KAE8413774.1"/>
    </source>
</evidence>
<dbReference type="Proteomes" id="UP000325395">
    <property type="component" value="Unassembled WGS sequence"/>
</dbReference>
<dbReference type="EMBL" id="ML735799">
    <property type="protein sequence ID" value="KAE8413774.1"/>
    <property type="molecule type" value="Genomic_DNA"/>
</dbReference>
<name>A0ABQ6W9G7_9EURO</name>
<keyword evidence="1" id="KW-0812">Transmembrane</keyword>
<gene>
    <name evidence="2" type="ORF">BDV36DRAFT_24133</name>
</gene>